<reference evidence="1 2" key="1">
    <citation type="journal article" date="2012" name="J. Bacteriol.">
        <title>Draft Genome Sequence Determination for Cystic Fibrosis and Chronic Granulomatous Disease Burkholderia multivorans Isolates.</title>
        <authorList>
            <person name="Varga J.J."/>
            <person name="Losada L."/>
            <person name="Zelazny A.M."/>
            <person name="Brinkac L."/>
            <person name="Harkins D."/>
            <person name="Radune D."/>
            <person name="Hostetler J."/>
            <person name="Sampaio E.P."/>
            <person name="Ronning C.M."/>
            <person name="Nierman W.C."/>
            <person name="Greenberg D.E."/>
            <person name="Holland S.M."/>
            <person name="Goldberg J.B."/>
        </authorList>
    </citation>
    <scope>NUCLEOTIDE SEQUENCE [LARGE SCALE GENOMIC DNA]</scope>
    <source>
        <strain evidence="1 2">CGD2</strain>
    </source>
</reference>
<gene>
    <name evidence="1" type="ORF">BURMUCGD2_2586</name>
</gene>
<comment type="caution">
    <text evidence="1">The sequence shown here is derived from an EMBL/GenBank/DDBJ whole genome shotgun (WGS) entry which is preliminary data.</text>
</comment>
<dbReference type="EMBL" id="ACFC01000022">
    <property type="protein sequence ID" value="EEE03780.1"/>
    <property type="molecule type" value="Genomic_DNA"/>
</dbReference>
<evidence type="ECO:0000313" key="1">
    <source>
        <dbReference type="EMBL" id="EEE03780.1"/>
    </source>
</evidence>
<sequence>MPQTTLRTPAASQQFGSRFGRAAYLTVSKGKKPLPDSDITGREADFLQFFGRFFDIADGSAKPVDAAGRAAPVRRRRACAQRPFRMSERDVV</sequence>
<dbReference type="Proteomes" id="UP000004535">
    <property type="component" value="Unassembled WGS sequence"/>
</dbReference>
<organism evidence="1 2">
    <name type="scientific">Burkholderia multivorans CGD2</name>
    <dbReference type="NCBI Taxonomy" id="513052"/>
    <lineage>
        <taxon>Bacteria</taxon>
        <taxon>Pseudomonadati</taxon>
        <taxon>Pseudomonadota</taxon>
        <taxon>Betaproteobacteria</taxon>
        <taxon>Burkholderiales</taxon>
        <taxon>Burkholderiaceae</taxon>
        <taxon>Burkholderia</taxon>
        <taxon>Burkholderia cepacia complex</taxon>
    </lineage>
</organism>
<proteinExistence type="predicted"/>
<evidence type="ECO:0000313" key="2">
    <source>
        <dbReference type="Proteomes" id="UP000004535"/>
    </source>
</evidence>
<accession>B9BZT3</accession>
<dbReference type="AlphaFoldDB" id="B9BZT3"/>
<protein>
    <submittedName>
        <fullName evidence="1">Uncharacterized protein</fullName>
    </submittedName>
</protein>
<name>B9BZT3_9BURK</name>